<reference evidence="4 5" key="1">
    <citation type="submission" date="2024-11" db="EMBL/GenBank/DDBJ databases">
        <title>A near-complete genome assembly of Cinchona calisaya.</title>
        <authorList>
            <person name="Lian D.C."/>
            <person name="Zhao X.W."/>
            <person name="Wei L."/>
        </authorList>
    </citation>
    <scope>NUCLEOTIDE SEQUENCE [LARGE SCALE GENOMIC DNA]</scope>
    <source>
        <tissue evidence="4">Nenye</tissue>
    </source>
</reference>
<protein>
    <submittedName>
        <fullName evidence="4">Uncharacterized protein</fullName>
    </submittedName>
</protein>
<evidence type="ECO:0000313" key="3">
    <source>
        <dbReference type="EMBL" id="KAL3504570.1"/>
    </source>
</evidence>
<dbReference type="EMBL" id="JBJUIK010000014">
    <property type="protein sequence ID" value="KAL3504574.1"/>
    <property type="molecule type" value="Genomic_DNA"/>
</dbReference>
<dbReference type="EMBL" id="JBJUIK010000014">
    <property type="protein sequence ID" value="KAL3504570.1"/>
    <property type="molecule type" value="Genomic_DNA"/>
</dbReference>
<evidence type="ECO:0000313" key="2">
    <source>
        <dbReference type="EMBL" id="KAL3504562.1"/>
    </source>
</evidence>
<dbReference type="Proteomes" id="UP001630127">
    <property type="component" value="Unassembled WGS sequence"/>
</dbReference>
<dbReference type="AlphaFoldDB" id="A0ABD2YEE6"/>
<accession>A0ABD2YEE6</accession>
<name>A0ABD2YEE6_9GENT</name>
<dbReference type="EMBL" id="JBJUIK010000014">
    <property type="protein sequence ID" value="KAL3504555.1"/>
    <property type="molecule type" value="Genomic_DNA"/>
</dbReference>
<evidence type="ECO:0000313" key="1">
    <source>
        <dbReference type="EMBL" id="KAL3504555.1"/>
    </source>
</evidence>
<evidence type="ECO:0000313" key="5">
    <source>
        <dbReference type="Proteomes" id="UP001630127"/>
    </source>
</evidence>
<comment type="caution">
    <text evidence="4">The sequence shown here is derived from an EMBL/GenBank/DDBJ whole genome shotgun (WGS) entry which is preliminary data.</text>
</comment>
<sequence length="69" mass="7682">MKSCYERLSGICSSATESVKQILEEQRDMSNEQLNVTVVGMVQSLDRDGNALLLPSFHGEVLFDAIDVY</sequence>
<proteinExistence type="predicted"/>
<organism evidence="4 5">
    <name type="scientific">Cinchona calisaya</name>
    <dbReference type="NCBI Taxonomy" id="153742"/>
    <lineage>
        <taxon>Eukaryota</taxon>
        <taxon>Viridiplantae</taxon>
        <taxon>Streptophyta</taxon>
        <taxon>Embryophyta</taxon>
        <taxon>Tracheophyta</taxon>
        <taxon>Spermatophyta</taxon>
        <taxon>Magnoliopsida</taxon>
        <taxon>eudicotyledons</taxon>
        <taxon>Gunneridae</taxon>
        <taxon>Pentapetalae</taxon>
        <taxon>asterids</taxon>
        <taxon>lamiids</taxon>
        <taxon>Gentianales</taxon>
        <taxon>Rubiaceae</taxon>
        <taxon>Cinchonoideae</taxon>
        <taxon>Cinchoneae</taxon>
        <taxon>Cinchona</taxon>
    </lineage>
</organism>
<keyword evidence="5" id="KW-1185">Reference proteome</keyword>
<dbReference type="EMBL" id="JBJUIK010000014">
    <property type="protein sequence ID" value="KAL3504562.1"/>
    <property type="molecule type" value="Genomic_DNA"/>
</dbReference>
<gene>
    <name evidence="1" type="ORF">ACH5RR_034396</name>
    <name evidence="2" type="ORF">ACH5RR_034403</name>
    <name evidence="3" type="ORF">ACH5RR_034411</name>
    <name evidence="4" type="ORF">ACH5RR_034415</name>
</gene>
<evidence type="ECO:0000313" key="4">
    <source>
        <dbReference type="EMBL" id="KAL3504574.1"/>
    </source>
</evidence>